<dbReference type="Gene3D" id="3.40.50.720">
    <property type="entry name" value="NAD(P)-binding Rossmann-like Domain"/>
    <property type="match status" value="1"/>
</dbReference>
<evidence type="ECO:0000313" key="5">
    <source>
        <dbReference type="Proteomes" id="UP001626549"/>
    </source>
</evidence>
<keyword evidence="5" id="KW-1185">Reference proteome</keyword>
<accession>A0ABZ0IAD9</accession>
<organism evidence="4 5">
    <name type="scientific">Congregibacter brevis</name>
    <dbReference type="NCBI Taxonomy" id="3081201"/>
    <lineage>
        <taxon>Bacteria</taxon>
        <taxon>Pseudomonadati</taxon>
        <taxon>Pseudomonadota</taxon>
        <taxon>Gammaproteobacteria</taxon>
        <taxon>Cellvibrionales</taxon>
        <taxon>Halieaceae</taxon>
        <taxon>Congregibacter</taxon>
    </lineage>
</organism>
<evidence type="ECO:0000256" key="2">
    <source>
        <dbReference type="RuleBase" id="RU000397"/>
    </source>
</evidence>
<gene>
    <name evidence="4" type="ORF">R0137_08855</name>
</gene>
<keyword evidence="1" id="KW-0560">Oxidoreductase</keyword>
<evidence type="ECO:0000313" key="4">
    <source>
        <dbReference type="EMBL" id="WOJ95370.1"/>
    </source>
</evidence>
<dbReference type="SUPFAM" id="SSF55347">
    <property type="entry name" value="Glyceraldehyde-3-phosphate dehydrogenase-like, C-terminal domain"/>
    <property type="match status" value="1"/>
</dbReference>
<reference evidence="4 5" key="1">
    <citation type="submission" date="2023-10" db="EMBL/GenBank/DDBJ databases">
        <title>Two novel species belonging to the OM43/NOR5 clade.</title>
        <authorList>
            <person name="Park M."/>
        </authorList>
    </citation>
    <scope>NUCLEOTIDE SEQUENCE [LARGE SCALE GENOMIC DNA]</scope>
    <source>
        <strain evidence="4 5">IMCC45268</strain>
    </source>
</reference>
<dbReference type="InterPro" id="IPR020831">
    <property type="entry name" value="GlycerAld/Erythrose_P_DH"/>
</dbReference>
<dbReference type="PIRSF" id="PIRSF000149">
    <property type="entry name" value="GAP_DH"/>
    <property type="match status" value="1"/>
</dbReference>
<dbReference type="RefSeq" id="WP_407326068.1">
    <property type="nucleotide sequence ID" value="NZ_CP136865.1"/>
</dbReference>
<comment type="similarity">
    <text evidence="2">Belongs to the glyceraldehyde-3-phosphate dehydrogenase family.</text>
</comment>
<dbReference type="SMART" id="SM00846">
    <property type="entry name" value="Gp_dh_N"/>
    <property type="match status" value="1"/>
</dbReference>
<dbReference type="SUPFAM" id="SSF51735">
    <property type="entry name" value="NAD(P)-binding Rossmann-fold domains"/>
    <property type="match status" value="1"/>
</dbReference>
<dbReference type="Pfam" id="PF02800">
    <property type="entry name" value="Gp_dh_C"/>
    <property type="match status" value="1"/>
</dbReference>
<dbReference type="Proteomes" id="UP001626549">
    <property type="component" value="Chromosome"/>
</dbReference>
<sequence>MNGTRPIRLGIMGFGQTGRQIYELASASSDIEVVAVADVGRADILHYLLQSEAKNPELFRLDGNFLCTDRQRSRLMSIDTPAEMPWDVFEVDIVIDATGIYRSEADMQSHLAGGAPRVLIRTLPEDTIDRVIIPEINSGAADVRDRMISAASPTTTALCLLLHILSEQFVVECGSMTTVHAYTSDQALQDYAGSDYRRSRSAPKNIIPNGHDAGRWLGHILPSFAGKVHTSTLNVPVQEGCLLDTTLVLDDDTVTAADVNEVMRAGAKKYPHSVAVVEDPIVSSDVLGSEYSLLFDAKGTLKAGEHFIKTLGWYETRGHAARLLDVARLYASLDQQKEAAS</sequence>
<dbReference type="PRINTS" id="PR00078">
    <property type="entry name" value="G3PDHDRGNASE"/>
</dbReference>
<evidence type="ECO:0000259" key="3">
    <source>
        <dbReference type="SMART" id="SM00846"/>
    </source>
</evidence>
<dbReference type="Pfam" id="PF00044">
    <property type="entry name" value="Gp_dh_N"/>
    <property type="match status" value="1"/>
</dbReference>
<dbReference type="Gene3D" id="3.30.360.10">
    <property type="entry name" value="Dihydrodipicolinate Reductase, domain 2"/>
    <property type="match status" value="1"/>
</dbReference>
<dbReference type="InterPro" id="IPR020828">
    <property type="entry name" value="GlycerAld_3-P_DH_NAD(P)-bd"/>
</dbReference>
<dbReference type="InterPro" id="IPR020829">
    <property type="entry name" value="GlycerAld_3-P_DH_cat"/>
</dbReference>
<dbReference type="InterPro" id="IPR036291">
    <property type="entry name" value="NAD(P)-bd_dom_sf"/>
</dbReference>
<feature type="domain" description="Glyceraldehyde 3-phosphate dehydrogenase NAD(P) binding" evidence="3">
    <location>
        <begin position="7"/>
        <end position="153"/>
    </location>
</feature>
<name>A0ABZ0IAD9_9GAMM</name>
<protein>
    <submittedName>
        <fullName evidence="4">Glyceraldehyde 3-phosphate dehydrogenase NAD-binding domain-containing protein</fullName>
    </submittedName>
</protein>
<proteinExistence type="inferred from homology"/>
<dbReference type="EMBL" id="CP136865">
    <property type="protein sequence ID" value="WOJ95370.1"/>
    <property type="molecule type" value="Genomic_DNA"/>
</dbReference>
<evidence type="ECO:0000256" key="1">
    <source>
        <dbReference type="ARBA" id="ARBA00023002"/>
    </source>
</evidence>
<dbReference type="PANTHER" id="PTHR43148">
    <property type="entry name" value="GLYCERALDEHYDE-3-PHOSPHATE DEHYDROGENASE 2"/>
    <property type="match status" value="1"/>
</dbReference>